<dbReference type="EMBL" id="JPKZ01022562">
    <property type="protein sequence ID" value="KHN71229.1"/>
    <property type="molecule type" value="Genomic_DNA"/>
</dbReference>
<keyword evidence="4" id="KW-1185">Reference proteome</keyword>
<dbReference type="AlphaFoldDB" id="A0A0B2UPS8"/>
<gene>
    <name evidence="3" type="ORF">Tcan_08099</name>
</gene>
<dbReference type="OrthoDB" id="10666539at2759"/>
<reference evidence="3 4" key="1">
    <citation type="submission" date="2014-11" db="EMBL/GenBank/DDBJ databases">
        <title>Genetic blueprint of the zoonotic pathogen Toxocara canis.</title>
        <authorList>
            <person name="Zhu X.-Q."/>
            <person name="Korhonen P.K."/>
            <person name="Cai H."/>
            <person name="Young N.D."/>
            <person name="Nejsum P."/>
            <person name="von Samson-Himmelstjerna G."/>
            <person name="Boag P.R."/>
            <person name="Tan P."/>
            <person name="Li Q."/>
            <person name="Min J."/>
            <person name="Yang Y."/>
            <person name="Wang X."/>
            <person name="Fang X."/>
            <person name="Hall R.S."/>
            <person name="Hofmann A."/>
            <person name="Sternberg P.W."/>
            <person name="Jex A.R."/>
            <person name="Gasser R.B."/>
        </authorList>
    </citation>
    <scope>NUCLEOTIDE SEQUENCE [LARGE SCALE GENOMIC DNA]</scope>
    <source>
        <strain evidence="3">PN_DK_2014</strain>
    </source>
</reference>
<evidence type="ECO:0000313" key="3">
    <source>
        <dbReference type="EMBL" id="KHN71229.1"/>
    </source>
</evidence>
<feature type="signal peptide" evidence="2">
    <location>
        <begin position="1"/>
        <end position="18"/>
    </location>
</feature>
<accession>A0A0B2UPS8</accession>
<dbReference type="Proteomes" id="UP000031036">
    <property type="component" value="Unassembled WGS sequence"/>
</dbReference>
<evidence type="ECO:0000256" key="2">
    <source>
        <dbReference type="SAM" id="SignalP"/>
    </source>
</evidence>
<protein>
    <submittedName>
        <fullName evidence="3">Uncharacterized protein</fullName>
    </submittedName>
</protein>
<keyword evidence="2" id="KW-0732">Signal</keyword>
<comment type="caution">
    <text evidence="3">The sequence shown here is derived from an EMBL/GenBank/DDBJ whole genome shotgun (WGS) entry which is preliminary data.</text>
</comment>
<sequence>MGLAFRIVITLLALEAFADDRESSKEQTLQPTIDQNNGALIANISGNFDKVNEYLKDILRCCKDHCDETERNVNPCCCHSTQLHNCCCSTKMSCKQLSQGPEPPDPPSKLIFPVFQPQSAPIESNIAVSQPKASTERTIVMLLPIRRCVYCPCVRSNCPLVPLSRCACQTSTTTPLLPCPIVQNQLPDQHYMISSHVGGGIRGDPVAIHKPSIMPFTISSLPQLKKALNTYGFITAAGLQGNQLSGFAPAFATQSNDDYEPGIDEVLEMGQPIAIEIAENDTATLQELISLGFVEASKMSDAGACGTPPNLESRSGLVPGLPHLALAHTPQIPAASFSIDIDTVNANKMPTLYEQPQSLLPTLLQQNALPRDAINIPIFSSPSWQYQQPVMSNALPGWSPGQFSSPGQFTKGNLPLLWSQYQSKPISFPFQQNLPGIWPQGQPNQFIQSNSPPNLISHDPSQLSQPWPQNQLNQPSLKWQPAPNHQQQTHDNSALSNQRSMSTQQSESIYRGSASPEYGYGIHSNHGNQHYRISHTSTLVYLMVGAVAKSLLQMSTDHLV</sequence>
<evidence type="ECO:0000256" key="1">
    <source>
        <dbReference type="SAM" id="MobiDB-lite"/>
    </source>
</evidence>
<feature type="chain" id="PRO_5002077475" evidence="2">
    <location>
        <begin position="19"/>
        <end position="560"/>
    </location>
</feature>
<name>A0A0B2UPS8_TOXCA</name>
<evidence type="ECO:0000313" key="4">
    <source>
        <dbReference type="Proteomes" id="UP000031036"/>
    </source>
</evidence>
<feature type="compositionally biased region" description="Polar residues" evidence="1">
    <location>
        <begin position="441"/>
        <end position="508"/>
    </location>
</feature>
<feature type="region of interest" description="Disordered" evidence="1">
    <location>
        <begin position="439"/>
        <end position="514"/>
    </location>
</feature>
<organism evidence="3 4">
    <name type="scientific">Toxocara canis</name>
    <name type="common">Canine roundworm</name>
    <dbReference type="NCBI Taxonomy" id="6265"/>
    <lineage>
        <taxon>Eukaryota</taxon>
        <taxon>Metazoa</taxon>
        <taxon>Ecdysozoa</taxon>
        <taxon>Nematoda</taxon>
        <taxon>Chromadorea</taxon>
        <taxon>Rhabditida</taxon>
        <taxon>Spirurina</taxon>
        <taxon>Ascaridomorpha</taxon>
        <taxon>Ascaridoidea</taxon>
        <taxon>Toxocaridae</taxon>
        <taxon>Toxocara</taxon>
    </lineage>
</organism>
<proteinExistence type="predicted"/>